<dbReference type="Proteomes" id="UP000677054">
    <property type="component" value="Unassembled WGS sequence"/>
</dbReference>
<reference evidence="2" key="1">
    <citation type="submission" date="2020-11" db="EMBL/GenBank/DDBJ databases">
        <authorList>
            <person name="Tran Van P."/>
        </authorList>
    </citation>
    <scope>NUCLEOTIDE SEQUENCE</scope>
</reference>
<name>A0A7R8X550_9CRUS</name>
<feature type="region of interest" description="Disordered" evidence="1">
    <location>
        <begin position="30"/>
        <end position="53"/>
    </location>
</feature>
<gene>
    <name evidence="2" type="ORF">DSTB1V02_LOCUS3576</name>
</gene>
<evidence type="ECO:0000313" key="3">
    <source>
        <dbReference type="Proteomes" id="UP000677054"/>
    </source>
</evidence>
<keyword evidence="3" id="KW-1185">Reference proteome</keyword>
<proteinExistence type="predicted"/>
<organism evidence="2">
    <name type="scientific">Darwinula stevensoni</name>
    <dbReference type="NCBI Taxonomy" id="69355"/>
    <lineage>
        <taxon>Eukaryota</taxon>
        <taxon>Metazoa</taxon>
        <taxon>Ecdysozoa</taxon>
        <taxon>Arthropoda</taxon>
        <taxon>Crustacea</taxon>
        <taxon>Oligostraca</taxon>
        <taxon>Ostracoda</taxon>
        <taxon>Podocopa</taxon>
        <taxon>Podocopida</taxon>
        <taxon>Darwinulocopina</taxon>
        <taxon>Darwinuloidea</taxon>
        <taxon>Darwinulidae</taxon>
        <taxon>Darwinula</taxon>
    </lineage>
</organism>
<dbReference type="EMBL" id="LR899990">
    <property type="protein sequence ID" value="CAD7243662.1"/>
    <property type="molecule type" value="Genomic_DNA"/>
</dbReference>
<dbReference type="AlphaFoldDB" id="A0A7R8X550"/>
<dbReference type="OrthoDB" id="5985440at2759"/>
<dbReference type="EMBL" id="CAJPEV010000473">
    <property type="protein sequence ID" value="CAG0885643.1"/>
    <property type="molecule type" value="Genomic_DNA"/>
</dbReference>
<sequence>MDIRGENGAYSICPACDALDVDVLQEASLRDHPAATRAPATRSKGTSSSDGKIAFQPLPRAAFAKGYERYCIVSHLEEAKKCFWCDSSPPFADNPALSHTVDNLVHLFKPE</sequence>
<accession>A0A7R8X550</accession>
<protein>
    <submittedName>
        <fullName evidence="2">Uncharacterized protein</fullName>
    </submittedName>
</protein>
<evidence type="ECO:0000256" key="1">
    <source>
        <dbReference type="SAM" id="MobiDB-lite"/>
    </source>
</evidence>
<evidence type="ECO:0000313" key="2">
    <source>
        <dbReference type="EMBL" id="CAD7243662.1"/>
    </source>
</evidence>